<protein>
    <submittedName>
        <fullName evidence="3">Pimeloyl-ACP methyl ester carboxylesterase</fullName>
    </submittedName>
</protein>
<dbReference type="InterPro" id="IPR029058">
    <property type="entry name" value="AB_hydrolase_fold"/>
</dbReference>
<accession>A0A1Y6BCS4</accession>
<organism evidence="3 4">
    <name type="scientific">Pseudobacteriovorax antillogorgiicola</name>
    <dbReference type="NCBI Taxonomy" id="1513793"/>
    <lineage>
        <taxon>Bacteria</taxon>
        <taxon>Pseudomonadati</taxon>
        <taxon>Bdellovibrionota</taxon>
        <taxon>Oligoflexia</taxon>
        <taxon>Oligoflexales</taxon>
        <taxon>Pseudobacteriovoracaceae</taxon>
        <taxon>Pseudobacteriovorax</taxon>
    </lineage>
</organism>
<dbReference type="OrthoDB" id="9775557at2"/>
<evidence type="ECO:0000313" key="3">
    <source>
        <dbReference type="EMBL" id="SME97994.1"/>
    </source>
</evidence>
<proteinExistence type="predicted"/>
<feature type="compositionally biased region" description="Basic residues" evidence="1">
    <location>
        <begin position="353"/>
        <end position="365"/>
    </location>
</feature>
<dbReference type="RefSeq" id="WP_132314970.1">
    <property type="nucleotide sequence ID" value="NZ_FWZT01000002.1"/>
</dbReference>
<dbReference type="STRING" id="1513793.SAMN06296036_102407"/>
<dbReference type="EMBL" id="FWZT01000002">
    <property type="protein sequence ID" value="SME97994.1"/>
    <property type="molecule type" value="Genomic_DNA"/>
</dbReference>
<gene>
    <name evidence="3" type="ORF">SAMN06296036_102407</name>
</gene>
<dbReference type="PANTHER" id="PTHR43798">
    <property type="entry name" value="MONOACYLGLYCEROL LIPASE"/>
    <property type="match status" value="1"/>
</dbReference>
<name>A0A1Y6BCS4_9BACT</name>
<dbReference type="InterPro" id="IPR050266">
    <property type="entry name" value="AB_hydrolase_sf"/>
</dbReference>
<dbReference type="InterPro" id="IPR000073">
    <property type="entry name" value="AB_hydrolase_1"/>
</dbReference>
<evidence type="ECO:0000313" key="4">
    <source>
        <dbReference type="Proteomes" id="UP000192907"/>
    </source>
</evidence>
<sequence>MLEQERVLSKVLEVFPDDLKAKAGEKAYEAFVGLRRKIMGARVDRVMLTGDREISYLEIDGGKDETVLFLHGFADSKDTFYDAAQYLVADYNIICPDLPGFGKSFKRRSDTYCLENYGAWLSEFIEAINLVGFHVAGNSLGGAVALQVALMIPHKIKTLTLIDPAGIFLDEPYSLHHELFDGHVIFDVQTRDEFEYFLQRVFSKQPFIPHPIKDFLFKEFSRHGVWHRKVLADLIKGLDSDEDPRLYDMALNDRLPEVQVPTFILWGDEDSFFPKETAYFMQQKIPHAELHLLADTGHCPQIESPKRFALVFRKFLHRQCLQLDRVERQKSHRLGTNVSRGYDPSDRQGATRNPHKQKRSPGRSTKKVETAPSESRRPAPSLTRAKAKASRKTSKKKASRVQRKPRQTS</sequence>
<reference evidence="4" key="1">
    <citation type="submission" date="2017-04" db="EMBL/GenBank/DDBJ databases">
        <authorList>
            <person name="Varghese N."/>
            <person name="Submissions S."/>
        </authorList>
    </citation>
    <scope>NUCLEOTIDE SEQUENCE [LARGE SCALE GENOMIC DNA]</scope>
    <source>
        <strain evidence="4">RKEM611</strain>
    </source>
</reference>
<dbReference type="Proteomes" id="UP000192907">
    <property type="component" value="Unassembled WGS sequence"/>
</dbReference>
<evidence type="ECO:0000256" key="1">
    <source>
        <dbReference type="SAM" id="MobiDB-lite"/>
    </source>
</evidence>
<dbReference type="PANTHER" id="PTHR43798:SF33">
    <property type="entry name" value="HYDROLASE, PUTATIVE (AFU_ORTHOLOGUE AFUA_2G14860)-RELATED"/>
    <property type="match status" value="1"/>
</dbReference>
<dbReference type="AlphaFoldDB" id="A0A1Y6BCS4"/>
<feature type="domain" description="AB hydrolase-1" evidence="2">
    <location>
        <begin position="66"/>
        <end position="305"/>
    </location>
</feature>
<dbReference type="Pfam" id="PF00561">
    <property type="entry name" value="Abhydrolase_1"/>
    <property type="match status" value="1"/>
</dbReference>
<feature type="compositionally biased region" description="Basic residues" evidence="1">
    <location>
        <begin position="385"/>
        <end position="409"/>
    </location>
</feature>
<dbReference type="PRINTS" id="PR00111">
    <property type="entry name" value="ABHYDROLASE"/>
</dbReference>
<evidence type="ECO:0000259" key="2">
    <source>
        <dbReference type="Pfam" id="PF00561"/>
    </source>
</evidence>
<dbReference type="Gene3D" id="3.40.50.1820">
    <property type="entry name" value="alpha/beta hydrolase"/>
    <property type="match status" value="1"/>
</dbReference>
<keyword evidence="4" id="KW-1185">Reference proteome</keyword>
<feature type="compositionally biased region" description="Basic and acidic residues" evidence="1">
    <location>
        <begin position="366"/>
        <end position="377"/>
    </location>
</feature>
<feature type="region of interest" description="Disordered" evidence="1">
    <location>
        <begin position="331"/>
        <end position="409"/>
    </location>
</feature>
<dbReference type="GO" id="GO:0016020">
    <property type="term" value="C:membrane"/>
    <property type="evidence" value="ECO:0007669"/>
    <property type="project" value="TreeGrafter"/>
</dbReference>
<dbReference type="SUPFAM" id="SSF53474">
    <property type="entry name" value="alpha/beta-Hydrolases"/>
    <property type="match status" value="1"/>
</dbReference>